<comment type="caution">
    <text evidence="3">The sequence shown here is derived from an EMBL/GenBank/DDBJ whole genome shotgun (WGS) entry which is preliminary data.</text>
</comment>
<keyword evidence="2" id="KW-0812">Transmembrane</keyword>
<protein>
    <submittedName>
        <fullName evidence="3">Uncharacterized protein</fullName>
    </submittedName>
</protein>
<feature type="region of interest" description="Disordered" evidence="1">
    <location>
        <begin position="288"/>
        <end position="310"/>
    </location>
</feature>
<keyword evidence="2" id="KW-1133">Transmembrane helix</keyword>
<name>A0AAD9D6Z4_9STRA</name>
<keyword evidence="2" id="KW-0472">Membrane</keyword>
<feature type="region of interest" description="Disordered" evidence="1">
    <location>
        <begin position="177"/>
        <end position="225"/>
    </location>
</feature>
<dbReference type="EMBL" id="JATAAI010000035">
    <property type="protein sequence ID" value="KAK1735179.1"/>
    <property type="molecule type" value="Genomic_DNA"/>
</dbReference>
<feature type="region of interest" description="Disordered" evidence="1">
    <location>
        <begin position="502"/>
        <end position="521"/>
    </location>
</feature>
<feature type="compositionally biased region" description="Low complexity" evidence="1">
    <location>
        <begin position="474"/>
        <end position="490"/>
    </location>
</feature>
<evidence type="ECO:0000256" key="2">
    <source>
        <dbReference type="SAM" id="Phobius"/>
    </source>
</evidence>
<feature type="compositionally biased region" description="Low complexity" evidence="1">
    <location>
        <begin position="198"/>
        <end position="220"/>
    </location>
</feature>
<evidence type="ECO:0000256" key="1">
    <source>
        <dbReference type="SAM" id="MobiDB-lite"/>
    </source>
</evidence>
<proteinExistence type="predicted"/>
<evidence type="ECO:0000313" key="3">
    <source>
        <dbReference type="EMBL" id="KAK1735179.1"/>
    </source>
</evidence>
<dbReference type="Proteomes" id="UP001224775">
    <property type="component" value="Unassembled WGS sequence"/>
</dbReference>
<feature type="compositionally biased region" description="Low complexity" evidence="1">
    <location>
        <begin position="586"/>
        <end position="609"/>
    </location>
</feature>
<feature type="transmembrane region" description="Helical" evidence="2">
    <location>
        <begin position="247"/>
        <end position="270"/>
    </location>
</feature>
<evidence type="ECO:0000313" key="4">
    <source>
        <dbReference type="Proteomes" id="UP001224775"/>
    </source>
</evidence>
<feature type="region of interest" description="Disordered" evidence="1">
    <location>
        <begin position="1"/>
        <end position="43"/>
    </location>
</feature>
<sequence>MKENQQNLDAVEEMNDEKESSYPSTPTPSTASSRSPTLNSSTSSETMFPFPVCNICGVENDVGQPNAVLEVSGQSISCGELQAAGLIGKIAATSCIDILDSSLMAPCQCSTTVMTNEYNTTKPSATPTLLMPTSPPIDLVPSHIPTYTSIVKPSSRPTVPPSLFITRIEPTIAAKVDLPSQRPSPSPSSSTHHDLAITAPSPSSTTTKKPTPSKNPSSSSLESDLVFSSRNNEGDLLNEDDNSEANAGVGIGMGLLVITPLAILVLGIIYEIKRRQRRRNRNKTVLPLRNTPISKDPVTAHKRQNATRVQNTQNVRSIPTTNAAVKDAAKETTKAVTRVDTASRRSAKCASFVKETKEATANVATSQSIRPQIITSAPTTGKTSASDATEMNEAVTRVDIDRSLKRVSIDKDASVGQEMKNTSGGGDSVQNIQVVRSIPTTCKASAEAAAETKKAATHVGNAIVVRESNESSDEMSVNSSSSTRSSGSIQSMTSLIIQKTSKNLSAKETKESSASIATQKDHVTRQIAAVVQRTQTQTARDSSRSTISVGAATEAKEVVAGVDIANRSKSEISTKGASAENETKEATNTNATNLPDEVSVNSSNSTQSSESIQSMTSLIIQKSPKSVIAAKDLKKDIDDVDVSSSPDKTRVKNTNSSRIVKKDDAATFFEMLSTLQQFFDCNGDISTDNSPSTSS</sequence>
<gene>
    <name evidence="3" type="ORF">QTG54_014245</name>
</gene>
<reference evidence="3" key="1">
    <citation type="submission" date="2023-06" db="EMBL/GenBank/DDBJ databases">
        <title>Survivors Of The Sea: Transcriptome response of Skeletonema marinoi to long-term dormancy.</title>
        <authorList>
            <person name="Pinder M.I.M."/>
            <person name="Kourtchenko O."/>
            <person name="Robertson E.K."/>
            <person name="Larsson T."/>
            <person name="Maumus F."/>
            <person name="Osuna-Cruz C.M."/>
            <person name="Vancaester E."/>
            <person name="Stenow R."/>
            <person name="Vandepoele K."/>
            <person name="Ploug H."/>
            <person name="Bruchert V."/>
            <person name="Godhe A."/>
            <person name="Topel M."/>
        </authorList>
    </citation>
    <scope>NUCLEOTIDE SEQUENCE</scope>
    <source>
        <strain evidence="3">R05AC</strain>
    </source>
</reference>
<accession>A0AAD9D6Z4</accession>
<keyword evidence="4" id="KW-1185">Reference proteome</keyword>
<feature type="region of interest" description="Disordered" evidence="1">
    <location>
        <begin position="466"/>
        <end position="490"/>
    </location>
</feature>
<organism evidence="3 4">
    <name type="scientific">Skeletonema marinoi</name>
    <dbReference type="NCBI Taxonomy" id="267567"/>
    <lineage>
        <taxon>Eukaryota</taxon>
        <taxon>Sar</taxon>
        <taxon>Stramenopiles</taxon>
        <taxon>Ochrophyta</taxon>
        <taxon>Bacillariophyta</taxon>
        <taxon>Coscinodiscophyceae</taxon>
        <taxon>Thalassiosirophycidae</taxon>
        <taxon>Thalassiosirales</taxon>
        <taxon>Skeletonemataceae</taxon>
        <taxon>Skeletonema</taxon>
        <taxon>Skeletonema marinoi-dohrnii complex</taxon>
    </lineage>
</organism>
<dbReference type="AlphaFoldDB" id="A0AAD9D6Z4"/>
<feature type="region of interest" description="Disordered" evidence="1">
    <location>
        <begin position="571"/>
        <end position="609"/>
    </location>
</feature>
<feature type="compositionally biased region" description="Low complexity" evidence="1">
    <location>
        <begin position="179"/>
        <end position="190"/>
    </location>
</feature>
<feature type="compositionally biased region" description="Low complexity" evidence="1">
    <location>
        <begin position="21"/>
        <end position="43"/>
    </location>
</feature>